<evidence type="ECO:0000313" key="2">
    <source>
        <dbReference type="EMBL" id="KAJ7767811.1"/>
    </source>
</evidence>
<dbReference type="Proteomes" id="UP001215598">
    <property type="component" value="Unassembled WGS sequence"/>
</dbReference>
<sequence length="120" mass="14114">MKKRWEKAPVRSGATRIVTMGLRQSVTLVTILRRVQWSCRVARKTPARKNEGLPIEHPGTPENNQDNKYTDVWVPMEEEDILQGVEAFIKVIWIQDEEIEVNFPKRDTVPRYLYELHQTL</sequence>
<name>A0AAD7JQ60_9AGAR</name>
<evidence type="ECO:0000313" key="3">
    <source>
        <dbReference type="Proteomes" id="UP001215598"/>
    </source>
</evidence>
<organism evidence="2 3">
    <name type="scientific">Mycena metata</name>
    <dbReference type="NCBI Taxonomy" id="1033252"/>
    <lineage>
        <taxon>Eukaryota</taxon>
        <taxon>Fungi</taxon>
        <taxon>Dikarya</taxon>
        <taxon>Basidiomycota</taxon>
        <taxon>Agaricomycotina</taxon>
        <taxon>Agaricomycetes</taxon>
        <taxon>Agaricomycetidae</taxon>
        <taxon>Agaricales</taxon>
        <taxon>Marasmiineae</taxon>
        <taxon>Mycenaceae</taxon>
        <taxon>Mycena</taxon>
    </lineage>
</organism>
<evidence type="ECO:0000256" key="1">
    <source>
        <dbReference type="SAM" id="MobiDB-lite"/>
    </source>
</evidence>
<protein>
    <submittedName>
        <fullName evidence="2">Uncharacterized protein</fullName>
    </submittedName>
</protein>
<reference evidence="2" key="1">
    <citation type="submission" date="2023-03" db="EMBL/GenBank/DDBJ databases">
        <title>Massive genome expansion in bonnet fungi (Mycena s.s.) driven by repeated elements and novel gene families across ecological guilds.</title>
        <authorList>
            <consortium name="Lawrence Berkeley National Laboratory"/>
            <person name="Harder C.B."/>
            <person name="Miyauchi S."/>
            <person name="Viragh M."/>
            <person name="Kuo A."/>
            <person name="Thoen E."/>
            <person name="Andreopoulos B."/>
            <person name="Lu D."/>
            <person name="Skrede I."/>
            <person name="Drula E."/>
            <person name="Henrissat B."/>
            <person name="Morin E."/>
            <person name="Kohler A."/>
            <person name="Barry K."/>
            <person name="LaButti K."/>
            <person name="Morin E."/>
            <person name="Salamov A."/>
            <person name="Lipzen A."/>
            <person name="Mereny Z."/>
            <person name="Hegedus B."/>
            <person name="Baldrian P."/>
            <person name="Stursova M."/>
            <person name="Weitz H."/>
            <person name="Taylor A."/>
            <person name="Grigoriev I.V."/>
            <person name="Nagy L.G."/>
            <person name="Martin F."/>
            <person name="Kauserud H."/>
        </authorList>
    </citation>
    <scope>NUCLEOTIDE SEQUENCE</scope>
    <source>
        <strain evidence="2">CBHHK182m</strain>
    </source>
</reference>
<dbReference type="AlphaFoldDB" id="A0AAD7JQ60"/>
<comment type="caution">
    <text evidence="2">The sequence shown here is derived from an EMBL/GenBank/DDBJ whole genome shotgun (WGS) entry which is preliminary data.</text>
</comment>
<keyword evidence="3" id="KW-1185">Reference proteome</keyword>
<proteinExistence type="predicted"/>
<accession>A0AAD7JQ60</accession>
<dbReference type="EMBL" id="JARKIB010000021">
    <property type="protein sequence ID" value="KAJ7767811.1"/>
    <property type="molecule type" value="Genomic_DNA"/>
</dbReference>
<feature type="region of interest" description="Disordered" evidence="1">
    <location>
        <begin position="48"/>
        <end position="68"/>
    </location>
</feature>
<gene>
    <name evidence="2" type="ORF">B0H16DRAFT_1453432</name>
</gene>